<reference evidence="2 3" key="1">
    <citation type="submission" date="2014-06" db="EMBL/GenBank/DDBJ databases">
        <authorList>
            <person name="Le Roux F."/>
        </authorList>
    </citation>
    <scope>NUCLEOTIDE SEQUENCE</scope>
    <source>
        <strain evidence="1 3">J5-4</strain>
        <strain evidence="2">J5-5</strain>
    </source>
</reference>
<evidence type="ECO:0000313" key="1">
    <source>
        <dbReference type="EMBL" id="CDT00925.1"/>
    </source>
</evidence>
<keyword evidence="3" id="KW-1185">Reference proteome</keyword>
<comment type="caution">
    <text evidence="2">The sequence shown here is derived from an EMBL/GenBank/DDBJ whole genome shotgun (WGS) entry which is preliminary data.</text>
</comment>
<organism evidence="2 4">
    <name type="scientific">Vibrio crassostreae</name>
    <dbReference type="NCBI Taxonomy" id="246167"/>
    <lineage>
        <taxon>Bacteria</taxon>
        <taxon>Pseudomonadati</taxon>
        <taxon>Pseudomonadota</taxon>
        <taxon>Gammaproteobacteria</taxon>
        <taxon>Vibrionales</taxon>
        <taxon>Vibrionaceae</taxon>
        <taxon>Vibrio</taxon>
    </lineage>
</organism>
<name>A0A822N0K9_9VIBR</name>
<evidence type="ECO:0000313" key="3">
    <source>
        <dbReference type="Proteomes" id="UP000049077"/>
    </source>
</evidence>
<dbReference type="EMBL" id="CCJV01000139">
    <property type="protein sequence ID" value="CDT64324.1"/>
    <property type="molecule type" value="Genomic_DNA"/>
</dbReference>
<reference evidence="4" key="2">
    <citation type="submission" date="2014-06" db="EMBL/GenBank/DDBJ databases">
        <authorList>
            <person name="Le Roux Frederique"/>
        </authorList>
    </citation>
    <scope>NUCLEOTIDE SEQUENCE [LARGE SCALE GENOMIC DNA]</scope>
    <source>
        <strain evidence="4">J5-5</strain>
    </source>
</reference>
<sequence>MCLTDGHTLPNHYLYNGLESTAAFYGLNKENNNEKVDSFSSDPDSTYFGFCFCCTHFYQ</sequence>
<dbReference type="EMBL" id="CCJX01000032">
    <property type="protein sequence ID" value="CDT00925.1"/>
    <property type="molecule type" value="Genomic_DNA"/>
</dbReference>
<dbReference type="Proteomes" id="UP000049495">
    <property type="component" value="Unassembled WGS sequence"/>
</dbReference>
<evidence type="ECO:0000313" key="2">
    <source>
        <dbReference type="EMBL" id="CDT64324.1"/>
    </source>
</evidence>
<proteinExistence type="predicted"/>
<gene>
    <name evidence="1" type="ORF">VCR4J5_1270209</name>
    <name evidence="2" type="ORF">VCR5J5_750096</name>
</gene>
<evidence type="ECO:0000313" key="4">
    <source>
        <dbReference type="Proteomes" id="UP000049495"/>
    </source>
</evidence>
<accession>A0A822N0K9</accession>
<protein>
    <submittedName>
        <fullName evidence="2">Uncharacterized protein</fullName>
    </submittedName>
</protein>
<dbReference type="Proteomes" id="UP000049077">
    <property type="component" value="Unassembled WGS sequence"/>
</dbReference>
<dbReference type="AlphaFoldDB" id="A0A822N0K9"/>